<evidence type="ECO:0000256" key="6">
    <source>
        <dbReference type="SAM" id="Phobius"/>
    </source>
</evidence>
<feature type="transmembrane region" description="Helical" evidence="6">
    <location>
        <begin position="39"/>
        <end position="57"/>
    </location>
</feature>
<dbReference type="Proteomes" id="UP000249522">
    <property type="component" value="Unassembled WGS sequence"/>
</dbReference>
<dbReference type="RefSeq" id="WP_111146338.1">
    <property type="nucleotide sequence ID" value="NZ_QKRB01000042.1"/>
</dbReference>
<dbReference type="PANTHER" id="PTHR40077">
    <property type="entry name" value="MEMBRANE PROTEIN-RELATED"/>
    <property type="match status" value="1"/>
</dbReference>
<evidence type="ECO:0000259" key="7">
    <source>
        <dbReference type="Pfam" id="PF12823"/>
    </source>
</evidence>
<dbReference type="Pfam" id="PF12823">
    <property type="entry name" value="DUF3817"/>
    <property type="match status" value="1"/>
</dbReference>
<dbReference type="AlphaFoldDB" id="A0A2W1LD97"/>
<evidence type="ECO:0000256" key="5">
    <source>
        <dbReference type="ARBA" id="ARBA00023136"/>
    </source>
</evidence>
<sequence>MLGNVISRVRYIGIAEGISFILLLFIAMPLKYWADMPQAVAVVGGLHGLLFVLYLLAIAHVTFVKRWKITRVAAAVASAFVPFGPFLLDRKLKLEA</sequence>
<dbReference type="GO" id="GO:0005886">
    <property type="term" value="C:plasma membrane"/>
    <property type="evidence" value="ECO:0007669"/>
    <property type="project" value="UniProtKB-SubCell"/>
</dbReference>
<keyword evidence="2" id="KW-1003">Cell membrane</keyword>
<comment type="caution">
    <text evidence="8">The sequence shown here is derived from an EMBL/GenBank/DDBJ whole genome shotgun (WGS) entry which is preliminary data.</text>
</comment>
<feature type="transmembrane region" description="Helical" evidence="6">
    <location>
        <begin position="12"/>
        <end position="33"/>
    </location>
</feature>
<proteinExistence type="predicted"/>
<dbReference type="PANTHER" id="PTHR40077:SF1">
    <property type="entry name" value="MEMBRANE PROTEIN"/>
    <property type="match status" value="1"/>
</dbReference>
<dbReference type="InterPro" id="IPR023845">
    <property type="entry name" value="DUF3817_TM"/>
</dbReference>
<gene>
    <name evidence="8" type="ORF">DNH61_09020</name>
</gene>
<evidence type="ECO:0000256" key="3">
    <source>
        <dbReference type="ARBA" id="ARBA00022692"/>
    </source>
</evidence>
<dbReference type="NCBIfam" id="TIGR03954">
    <property type="entry name" value="integ_memb_HG"/>
    <property type="match status" value="1"/>
</dbReference>
<protein>
    <recommendedName>
        <fullName evidence="7">DUF3817 domain-containing protein</fullName>
    </recommendedName>
</protein>
<dbReference type="OrthoDB" id="1121311at2"/>
<evidence type="ECO:0000256" key="4">
    <source>
        <dbReference type="ARBA" id="ARBA00022989"/>
    </source>
</evidence>
<accession>A0A2W1LD97</accession>
<evidence type="ECO:0000313" key="9">
    <source>
        <dbReference type="Proteomes" id="UP000249522"/>
    </source>
</evidence>
<reference evidence="8 9" key="1">
    <citation type="submission" date="2018-06" db="EMBL/GenBank/DDBJ databases">
        <title>Paenibacillus imtechensis sp. nov.</title>
        <authorList>
            <person name="Pinnaka A.K."/>
            <person name="Singh H."/>
            <person name="Kaur M."/>
        </authorList>
    </citation>
    <scope>NUCLEOTIDE SEQUENCE [LARGE SCALE GENOMIC DNA]</scope>
    <source>
        <strain evidence="8 9">SMB1</strain>
    </source>
</reference>
<evidence type="ECO:0000313" key="8">
    <source>
        <dbReference type="EMBL" id="PZD96050.1"/>
    </source>
</evidence>
<keyword evidence="9" id="KW-1185">Reference proteome</keyword>
<evidence type="ECO:0000256" key="1">
    <source>
        <dbReference type="ARBA" id="ARBA00004651"/>
    </source>
</evidence>
<comment type="subcellular location">
    <subcellularLocation>
        <location evidence="1">Cell membrane</location>
        <topology evidence="1">Multi-pass membrane protein</topology>
    </subcellularLocation>
</comment>
<organism evidence="8 9">
    <name type="scientific">Paenibacillus sambharensis</name>
    <dbReference type="NCBI Taxonomy" id="1803190"/>
    <lineage>
        <taxon>Bacteria</taxon>
        <taxon>Bacillati</taxon>
        <taxon>Bacillota</taxon>
        <taxon>Bacilli</taxon>
        <taxon>Bacillales</taxon>
        <taxon>Paenibacillaceae</taxon>
        <taxon>Paenibacillus</taxon>
    </lineage>
</organism>
<dbReference type="EMBL" id="QKRB01000042">
    <property type="protein sequence ID" value="PZD96050.1"/>
    <property type="molecule type" value="Genomic_DNA"/>
</dbReference>
<keyword evidence="5 6" id="KW-0472">Membrane</keyword>
<keyword evidence="3 6" id="KW-0812">Transmembrane</keyword>
<name>A0A2W1LD97_9BACL</name>
<keyword evidence="4 6" id="KW-1133">Transmembrane helix</keyword>
<evidence type="ECO:0000256" key="2">
    <source>
        <dbReference type="ARBA" id="ARBA00022475"/>
    </source>
</evidence>
<feature type="domain" description="DUF3817" evidence="7">
    <location>
        <begin position="7"/>
        <end position="92"/>
    </location>
</feature>